<feature type="compositionally biased region" description="Low complexity" evidence="1">
    <location>
        <begin position="19"/>
        <end position="43"/>
    </location>
</feature>
<evidence type="ECO:0000256" key="2">
    <source>
        <dbReference type="SAM" id="Phobius"/>
    </source>
</evidence>
<protein>
    <submittedName>
        <fullName evidence="3">Uncharacterized protein</fullName>
    </submittedName>
</protein>
<dbReference type="RefSeq" id="WP_212531563.1">
    <property type="nucleotide sequence ID" value="NZ_JAGSOG010000180.1"/>
</dbReference>
<evidence type="ECO:0000313" key="3">
    <source>
        <dbReference type="EMBL" id="MBR7837094.1"/>
    </source>
</evidence>
<keyword evidence="2" id="KW-0472">Membrane</keyword>
<dbReference type="AlphaFoldDB" id="A0A941EZJ4"/>
<keyword evidence="2" id="KW-1133">Transmembrane helix</keyword>
<evidence type="ECO:0000256" key="1">
    <source>
        <dbReference type="SAM" id="MobiDB-lite"/>
    </source>
</evidence>
<comment type="caution">
    <text evidence="3">The sequence shown here is derived from an EMBL/GenBank/DDBJ whole genome shotgun (WGS) entry which is preliminary data.</text>
</comment>
<proteinExistence type="predicted"/>
<keyword evidence="2" id="KW-0812">Transmembrane</keyword>
<dbReference type="EMBL" id="JAGSOG010000180">
    <property type="protein sequence ID" value="MBR7837094.1"/>
    <property type="molecule type" value="Genomic_DNA"/>
</dbReference>
<organism evidence="3 4">
    <name type="scientific">Actinospica durhamensis</name>
    <dbReference type="NCBI Taxonomy" id="1508375"/>
    <lineage>
        <taxon>Bacteria</taxon>
        <taxon>Bacillati</taxon>
        <taxon>Actinomycetota</taxon>
        <taxon>Actinomycetes</taxon>
        <taxon>Catenulisporales</taxon>
        <taxon>Actinospicaceae</taxon>
        <taxon>Actinospica</taxon>
    </lineage>
</organism>
<reference evidence="3" key="1">
    <citation type="submission" date="2021-04" db="EMBL/GenBank/DDBJ databases">
        <title>Genome based classification of Actinospica acidithermotolerans sp. nov., an actinobacterium isolated from an Indonesian hot spring.</title>
        <authorList>
            <person name="Kusuma A.B."/>
            <person name="Putra K.E."/>
            <person name="Nafisah S."/>
            <person name="Loh J."/>
            <person name="Nouioui I."/>
            <person name="Goodfellow M."/>
        </authorList>
    </citation>
    <scope>NUCLEOTIDE SEQUENCE</scope>
    <source>
        <strain evidence="3">CSCA 57</strain>
    </source>
</reference>
<keyword evidence="4" id="KW-1185">Reference proteome</keyword>
<name>A0A941EZJ4_9ACTN</name>
<dbReference type="Proteomes" id="UP000675781">
    <property type="component" value="Unassembled WGS sequence"/>
</dbReference>
<gene>
    <name evidence="3" type="ORF">KDL01_27705</name>
</gene>
<feature type="region of interest" description="Disordered" evidence="1">
    <location>
        <begin position="1"/>
        <end position="56"/>
    </location>
</feature>
<accession>A0A941EZJ4</accession>
<feature type="transmembrane region" description="Helical" evidence="2">
    <location>
        <begin position="97"/>
        <end position="118"/>
    </location>
</feature>
<sequence length="281" mass="28086">MSHENPSDPSSQEPAPLIAGEGVAQGADAGAAPQPPADAWALPGSPALGGPVPGQPPVGAYGPGPYGYGPYGYGVPGGVVGEDPAARAAKARRRQQLISLGAVLVVVAGIGICLLARGSSSTGEPALPQRAGDLVLETDAASKAEAANVLRGAEATSQTSGGLAGAYGPADDGHYTMVFLELPYSTISSSAAAQFQSVTPSELVSETVSSAGMESPVVEMSADASAALSCGTMQINSIIIPTCVWAGENGMAIAYYYPKYQITPITEAAAQTDVVSIVALK</sequence>
<evidence type="ECO:0000313" key="4">
    <source>
        <dbReference type="Proteomes" id="UP000675781"/>
    </source>
</evidence>